<dbReference type="VEuPathDB" id="FungiDB:AeMF1_021571"/>
<feature type="region of interest" description="Disordered" evidence="1">
    <location>
        <begin position="26"/>
        <end position="47"/>
    </location>
</feature>
<evidence type="ECO:0000313" key="2">
    <source>
        <dbReference type="EMBL" id="KAF0732526.1"/>
    </source>
</evidence>
<gene>
    <name evidence="2" type="ORF">Ae201684_010421</name>
</gene>
<evidence type="ECO:0000256" key="1">
    <source>
        <dbReference type="SAM" id="MobiDB-lite"/>
    </source>
</evidence>
<dbReference type="AlphaFoldDB" id="A0A6G0WYD8"/>
<organism evidence="2 3">
    <name type="scientific">Aphanomyces euteiches</name>
    <dbReference type="NCBI Taxonomy" id="100861"/>
    <lineage>
        <taxon>Eukaryota</taxon>
        <taxon>Sar</taxon>
        <taxon>Stramenopiles</taxon>
        <taxon>Oomycota</taxon>
        <taxon>Saprolegniomycetes</taxon>
        <taxon>Saprolegniales</taxon>
        <taxon>Verrucalvaceae</taxon>
        <taxon>Aphanomyces</taxon>
    </lineage>
</organism>
<name>A0A6G0WYD8_9STRA</name>
<keyword evidence="3" id="KW-1185">Reference proteome</keyword>
<dbReference type="EMBL" id="VJMJ01000131">
    <property type="protein sequence ID" value="KAF0732526.1"/>
    <property type="molecule type" value="Genomic_DNA"/>
</dbReference>
<proteinExistence type="predicted"/>
<dbReference type="Proteomes" id="UP000481153">
    <property type="component" value="Unassembled WGS sequence"/>
</dbReference>
<accession>A0A6G0WYD8</accession>
<protein>
    <submittedName>
        <fullName evidence="2">Uncharacterized protein</fullName>
    </submittedName>
</protein>
<comment type="caution">
    <text evidence="2">The sequence shown here is derived from an EMBL/GenBank/DDBJ whole genome shotgun (WGS) entry which is preliminary data.</text>
</comment>
<feature type="compositionally biased region" description="Polar residues" evidence="1">
    <location>
        <begin position="26"/>
        <end position="38"/>
    </location>
</feature>
<reference evidence="2 3" key="1">
    <citation type="submission" date="2019-07" db="EMBL/GenBank/DDBJ databases">
        <title>Genomics analysis of Aphanomyces spp. identifies a new class of oomycete effector associated with host adaptation.</title>
        <authorList>
            <person name="Gaulin E."/>
        </authorList>
    </citation>
    <scope>NUCLEOTIDE SEQUENCE [LARGE SCALE GENOMIC DNA]</scope>
    <source>
        <strain evidence="2 3">ATCC 201684</strain>
    </source>
</reference>
<evidence type="ECO:0000313" key="3">
    <source>
        <dbReference type="Proteomes" id="UP000481153"/>
    </source>
</evidence>
<sequence length="576" mass="64029">MADTADNFDGNNLTTAIPLVVDQLQRDGSSTTEQTQPTRDSDKTAASPFVVQELFQAELSRSRNDINAVQGFDRRDSKELTSATQPAFEVQTLVALENQGPGETQAQLSESDKILKGLGEPDTPDDATEAIIIKRPAFDVQELSSPVEQVASDMPLDSLLIHRPAFEVQAISDAQNILEVADGINQSNEDSKVTKHLLKGESSSNSLDSIPSNRPAFEVQEVLSSATGQEENGEMLEDYEMDTQEDDYLPDMMDNDSLPDEDDITAIVAQATNITGQANTTVGPTSTKLSVLSGGQADKKVANEVMDLATGTLASSSSTNLERRRRHLDDNIQTISSRKPRGNVKVAHHVATKKQVKQSEPTRRDECEPHAVVGRLAKHKRREPRHAHANLDDAKHCRFYPKKTKASIAAMLNPACGYDFVNKADDDEASNGKGFLERMEAAEFNRRKRLETTRGEEDYNLRQNKKQCPKCGMIQSYAEFRDKKKRCTFCGVLFALPKAWGDISSTFLERMEQLALERERNRRELAARVIEYERSIGKVKKSSMQKRLEKCHRIVKSSAAATEAAFTVHHFEDPSF</sequence>